<comment type="similarity">
    <text evidence="1 3">Belongs to the EXO70 family.</text>
</comment>
<comment type="caution">
    <text evidence="5">The sequence shown here is derived from an EMBL/GenBank/DDBJ whole genome shotgun (WGS) entry which is preliminary data.</text>
</comment>
<keyword evidence="3" id="KW-0653">Protein transport</keyword>
<evidence type="ECO:0000256" key="2">
    <source>
        <dbReference type="ARBA" id="ARBA00022448"/>
    </source>
</evidence>
<proteinExistence type="inferred from homology"/>
<evidence type="ECO:0000256" key="1">
    <source>
        <dbReference type="ARBA" id="ARBA00006756"/>
    </source>
</evidence>
<reference evidence="5" key="1">
    <citation type="submission" date="2020-05" db="EMBL/GenBank/DDBJ databases">
        <title>WGS assembly of Panicum virgatum.</title>
        <authorList>
            <person name="Lovell J.T."/>
            <person name="Jenkins J."/>
            <person name="Shu S."/>
            <person name="Juenger T.E."/>
            <person name="Schmutz J."/>
        </authorList>
    </citation>
    <scope>NUCLEOTIDE SEQUENCE</scope>
    <source>
        <strain evidence="5">AP13</strain>
    </source>
</reference>
<dbReference type="InterPro" id="IPR046364">
    <property type="entry name" value="Exo70_C"/>
</dbReference>
<organism evidence="5 6">
    <name type="scientific">Panicum virgatum</name>
    <name type="common">Blackwell switchgrass</name>
    <dbReference type="NCBI Taxonomy" id="38727"/>
    <lineage>
        <taxon>Eukaryota</taxon>
        <taxon>Viridiplantae</taxon>
        <taxon>Streptophyta</taxon>
        <taxon>Embryophyta</taxon>
        <taxon>Tracheophyta</taxon>
        <taxon>Spermatophyta</taxon>
        <taxon>Magnoliopsida</taxon>
        <taxon>Liliopsida</taxon>
        <taxon>Poales</taxon>
        <taxon>Poaceae</taxon>
        <taxon>PACMAD clade</taxon>
        <taxon>Panicoideae</taxon>
        <taxon>Panicodae</taxon>
        <taxon>Paniceae</taxon>
        <taxon>Panicinae</taxon>
        <taxon>Panicum</taxon>
        <taxon>Panicum sect. Hiantes</taxon>
    </lineage>
</organism>
<dbReference type="PANTHER" id="PTHR12542">
    <property type="entry name" value="EXOCYST COMPLEX PROTEIN EXO70"/>
    <property type="match status" value="1"/>
</dbReference>
<sequence length="622" mass="69523">MMRSHLDYCLQKEASIYYYTGAQVKSRTRLQLIHSNMKPNFSSISTRMPVRLDPSSNISTDRLCLAVLLAWRLPPCGGEHGLRPESFLLHCREPAAMSMEEVVRCSLPTVRAALHLQGDRQLLSMETMGGLWSYRDQMASSSSYSSPGTVSSAYTSTTGSHLSSIPTEAAINLELEDSIDLQEERERRTKQIKSTVQEFFRSPSANRSVVKGGDMRVLGRWFTELGVGWVLHLPVADGTTSSSGAGKTYDARTWIWALAEIMETIHFTTSLFPDRSSLGLDTKEAEEEATIRDQYRLARFIQEAMLTMLAFVDVIAAAPPVDDARTTAGEEVVVSNGVPLLPYAKLRALLGVRGALSRALTEIRLSFHSPLSAQVESIVDAIISLLSAKESKAGEAIWSTMVQHTRSRTHTLEMGTHQGSSDIHKGTRSVITNIKFLLFNYSSVAAVVSEAANLGKYVPQIGSVRPLDSMIIEMASCLEENLASRSQSFADQGLRFLFLLNNSYFIRQQNLLIDLDIFDMAQLTRKVEDYMETYLQVSWSPVLSCLLTPTPSCFGKNCSPLPKFEFEFQKTYSTQKLWKVPDPELRKNLRRAITEKINSGYTKYIEDNNVTTLKFTPQNLQE</sequence>
<dbReference type="Proteomes" id="UP000823388">
    <property type="component" value="Chromosome 4K"/>
</dbReference>
<dbReference type="InterPro" id="IPR004140">
    <property type="entry name" value="Exo70"/>
</dbReference>
<dbReference type="EMBL" id="CM029043">
    <property type="protein sequence ID" value="KAG2614321.1"/>
    <property type="molecule type" value="Genomic_DNA"/>
</dbReference>
<feature type="non-terminal residue" evidence="5">
    <location>
        <position position="622"/>
    </location>
</feature>
<comment type="function">
    <text evidence="3">Component of the exocyst complex.</text>
</comment>
<evidence type="ECO:0000256" key="3">
    <source>
        <dbReference type="RuleBase" id="RU365026"/>
    </source>
</evidence>
<dbReference type="InterPro" id="IPR016159">
    <property type="entry name" value="Cullin_repeat-like_dom_sf"/>
</dbReference>
<name>A0A8T0TQI2_PANVG</name>
<dbReference type="GO" id="GO:0000145">
    <property type="term" value="C:exocyst"/>
    <property type="evidence" value="ECO:0007669"/>
    <property type="project" value="InterPro"/>
</dbReference>
<evidence type="ECO:0000259" key="4">
    <source>
        <dbReference type="Pfam" id="PF03081"/>
    </source>
</evidence>
<keyword evidence="2 3" id="KW-0813">Transport</keyword>
<dbReference type="AlphaFoldDB" id="A0A8T0TQI2"/>
<protein>
    <recommendedName>
        <fullName evidence="3">Exocyst subunit Exo70 family protein</fullName>
    </recommendedName>
</protein>
<dbReference type="Pfam" id="PF03081">
    <property type="entry name" value="Exo70_C"/>
    <property type="match status" value="1"/>
</dbReference>
<dbReference type="Gene3D" id="1.20.1280.170">
    <property type="entry name" value="Exocyst complex component Exo70"/>
    <property type="match status" value="1"/>
</dbReference>
<dbReference type="GO" id="GO:0006887">
    <property type="term" value="P:exocytosis"/>
    <property type="evidence" value="ECO:0007669"/>
    <property type="project" value="UniProtKB-KW"/>
</dbReference>
<dbReference type="SUPFAM" id="SSF74788">
    <property type="entry name" value="Cullin repeat-like"/>
    <property type="match status" value="1"/>
</dbReference>
<dbReference type="GO" id="GO:0005546">
    <property type="term" value="F:phosphatidylinositol-4,5-bisphosphate binding"/>
    <property type="evidence" value="ECO:0007669"/>
    <property type="project" value="InterPro"/>
</dbReference>
<evidence type="ECO:0000313" key="5">
    <source>
        <dbReference type="EMBL" id="KAG2614321.1"/>
    </source>
</evidence>
<keyword evidence="3" id="KW-0268">Exocytosis</keyword>
<accession>A0A8T0TQI2</accession>
<dbReference type="GO" id="GO:0015031">
    <property type="term" value="P:protein transport"/>
    <property type="evidence" value="ECO:0007669"/>
    <property type="project" value="UniProtKB-KW"/>
</dbReference>
<gene>
    <name evidence="5" type="ORF">PVAP13_4KG382003</name>
</gene>
<keyword evidence="6" id="KW-1185">Reference proteome</keyword>
<dbReference type="PANTHER" id="PTHR12542:SF137">
    <property type="entry name" value="EXOCYST SUBUNIT EXO70 FAMILY PROTEIN"/>
    <property type="match status" value="1"/>
</dbReference>
<feature type="domain" description="Exocyst complex subunit Exo70 C-terminal" evidence="4">
    <location>
        <begin position="344"/>
        <end position="621"/>
    </location>
</feature>
<evidence type="ECO:0000313" key="6">
    <source>
        <dbReference type="Proteomes" id="UP000823388"/>
    </source>
</evidence>